<dbReference type="Proteomes" id="UP000789405">
    <property type="component" value="Unassembled WGS sequence"/>
</dbReference>
<comment type="caution">
    <text evidence="1">The sequence shown here is derived from an EMBL/GenBank/DDBJ whole genome shotgun (WGS) entry which is preliminary data.</text>
</comment>
<dbReference type="AlphaFoldDB" id="A0A9N9E356"/>
<dbReference type="CDD" id="cd00761">
    <property type="entry name" value="Glyco_tranf_GTA_type"/>
    <property type="match status" value="1"/>
</dbReference>
<feature type="non-terminal residue" evidence="1">
    <location>
        <position position="1"/>
    </location>
</feature>
<name>A0A9N9E356_9GLOM</name>
<sequence>MHHQTSINPQEKLLNHNELNLNLKETDEPDPNPEGLYDICSINENRIMKWRYESNPLNIGSEYAISMNELAYITFETIGQFLDGHLKHRFEKIWEKERNKCENEILLLITSRGLESPDDCLNNLSNFRPSFSVLDNAILSVENGCAKIENPTPKLLIVVPTYRVQMQYLETVIKLKRSETASTSITFIVDNLISLASEARNRELFESNTDYVLFLDNDLTPEPDILIETKKVVRKYPKACGFEQLIFLDIAEQIEENAPWGVTDTSTSMRSTENGIVNQVMSAWAESIFGSAYKQEDMPFILKDYA</sequence>
<keyword evidence="2" id="KW-1185">Reference proteome</keyword>
<proteinExistence type="predicted"/>
<dbReference type="EMBL" id="CAJVPY010006186">
    <property type="protein sequence ID" value="CAG8657995.1"/>
    <property type="molecule type" value="Genomic_DNA"/>
</dbReference>
<dbReference type="InterPro" id="IPR029044">
    <property type="entry name" value="Nucleotide-diphossugar_trans"/>
</dbReference>
<dbReference type="OrthoDB" id="331544at2759"/>
<evidence type="ECO:0000313" key="1">
    <source>
        <dbReference type="EMBL" id="CAG8657995.1"/>
    </source>
</evidence>
<dbReference type="SUPFAM" id="SSF53448">
    <property type="entry name" value="Nucleotide-diphospho-sugar transferases"/>
    <property type="match status" value="1"/>
</dbReference>
<evidence type="ECO:0000313" key="2">
    <source>
        <dbReference type="Proteomes" id="UP000789405"/>
    </source>
</evidence>
<gene>
    <name evidence="1" type="ORF">DERYTH_LOCUS10555</name>
</gene>
<protein>
    <submittedName>
        <fullName evidence="1">22206_t:CDS:1</fullName>
    </submittedName>
</protein>
<organism evidence="1 2">
    <name type="scientific">Dentiscutata erythropus</name>
    <dbReference type="NCBI Taxonomy" id="1348616"/>
    <lineage>
        <taxon>Eukaryota</taxon>
        <taxon>Fungi</taxon>
        <taxon>Fungi incertae sedis</taxon>
        <taxon>Mucoromycota</taxon>
        <taxon>Glomeromycotina</taxon>
        <taxon>Glomeromycetes</taxon>
        <taxon>Diversisporales</taxon>
        <taxon>Gigasporaceae</taxon>
        <taxon>Dentiscutata</taxon>
    </lineage>
</organism>
<accession>A0A9N9E356</accession>
<reference evidence="1" key="1">
    <citation type="submission" date="2021-06" db="EMBL/GenBank/DDBJ databases">
        <authorList>
            <person name="Kallberg Y."/>
            <person name="Tangrot J."/>
            <person name="Rosling A."/>
        </authorList>
    </citation>
    <scope>NUCLEOTIDE SEQUENCE</scope>
    <source>
        <strain evidence="1">MA453B</strain>
    </source>
</reference>